<dbReference type="RefSeq" id="WP_077813838.1">
    <property type="nucleotide sequence ID" value="NZ_CP014692.1"/>
</dbReference>
<dbReference type="KEGG" id="aace:A0U92_14735"/>
<protein>
    <submittedName>
        <fullName evidence="4">Methylhydantoinase</fullName>
    </submittedName>
</protein>
<reference evidence="4 5" key="1">
    <citation type="submission" date="2016-03" db="EMBL/GenBank/DDBJ databases">
        <title>Acetic acid bacteria sequencing.</title>
        <authorList>
            <person name="Brandt J."/>
            <person name="Jakob F."/>
            <person name="Vogel R.F."/>
        </authorList>
    </citation>
    <scope>NUCLEOTIDE SEQUENCE [LARGE SCALE GENOMIC DNA]</scope>
    <source>
        <strain evidence="4 5">TMW2.1153</strain>
    </source>
</reference>
<gene>
    <name evidence="4" type="ORF">A0U92_14735</name>
</gene>
<dbReference type="InterPro" id="IPR045079">
    <property type="entry name" value="Oxoprolinase-like"/>
</dbReference>
<evidence type="ECO:0000259" key="2">
    <source>
        <dbReference type="Pfam" id="PF05378"/>
    </source>
</evidence>
<dbReference type="GO" id="GO:0017168">
    <property type="term" value="F:5-oxoprolinase (ATP-hydrolyzing) activity"/>
    <property type="evidence" value="ECO:0007669"/>
    <property type="project" value="TreeGrafter"/>
</dbReference>
<evidence type="ECO:0000259" key="3">
    <source>
        <dbReference type="Pfam" id="PF19278"/>
    </source>
</evidence>
<dbReference type="PANTHER" id="PTHR11365">
    <property type="entry name" value="5-OXOPROLINASE RELATED"/>
    <property type="match status" value="1"/>
</dbReference>
<dbReference type="Pfam" id="PF05378">
    <property type="entry name" value="Hydant_A_N"/>
    <property type="match status" value="1"/>
</dbReference>
<proteinExistence type="predicted"/>
<sequence>MNTTTDCTAIRLAVDIGGTFTDVVLDTLERRYTRKVLTTPFAPEEGVMNGAALVLQDAQLCLSDIGEFVHGTTLATNAIIERRGANTALIGTDGFRDVLEIGTESRFDQYDLMIRKPVPLVPRTLRFTVPERMDARGKVRLPLDEAVLAEIADSLRRGGVESVAIAFLHAYANDAHETHARDFLARMLPDVAISISSEVCPEIREYERTSTTVANAYVQPLMAGYLGRLRDGLSRDEFRGAFYLVTSSGALTSLETASLFPVRLVESGPAGGAIFAAQCAERMKETQVLSFDMGGTTAKVCLVEHFRPTSSRTFEVDRTARFMKGSGLPLRIPVIEMVEIGAGGGSIAHLDAMKRVTVGPESASSVPGPACYGLGGTRPAVTDADIALGLLRPDGFAGGSMTLSQELAKQALLTDIGEPLGLTAEMAAHAVYEMVCENMASAARVHAVERGVAIGEHTMIAFGGAAPLHAVRVAEKLGIRRLVIPSNAGVGSAVGFLTAPLAFEVVHSYPARIDDSFDTAGVAALLEGMTESIMSVLAQGAPRADTFRVERRAFMRYVGQGHEIAIHLPPGEKAGPLDVTALRAAFEQDYARQFSRAIPGAVVEVMNWSVTVSAPAVSPPPYAPTPPLRPVQSDQRCAFFSGDVEGVVELAVHYRKAMQPGDVLTGPALIREDETTTYVSARYDAHIDGSENIVLTMKETAS</sequence>
<dbReference type="Proteomes" id="UP000188937">
    <property type="component" value="Chromosome"/>
</dbReference>
<dbReference type="InterPro" id="IPR002821">
    <property type="entry name" value="Hydantoinase_A"/>
</dbReference>
<organism evidence="4 5">
    <name type="scientific">Acetobacter aceti</name>
    <dbReference type="NCBI Taxonomy" id="435"/>
    <lineage>
        <taxon>Bacteria</taxon>
        <taxon>Pseudomonadati</taxon>
        <taxon>Pseudomonadota</taxon>
        <taxon>Alphaproteobacteria</taxon>
        <taxon>Acetobacterales</taxon>
        <taxon>Acetobacteraceae</taxon>
        <taxon>Acetobacter</taxon>
        <taxon>Acetobacter subgen. Acetobacter</taxon>
    </lineage>
</organism>
<dbReference type="GO" id="GO:0005829">
    <property type="term" value="C:cytosol"/>
    <property type="evidence" value="ECO:0007669"/>
    <property type="project" value="TreeGrafter"/>
</dbReference>
<name>A0A1U9KJB7_ACEAC</name>
<dbReference type="AlphaFoldDB" id="A0A1U9KJB7"/>
<evidence type="ECO:0000259" key="1">
    <source>
        <dbReference type="Pfam" id="PF01968"/>
    </source>
</evidence>
<evidence type="ECO:0000313" key="4">
    <source>
        <dbReference type="EMBL" id="AQS85819.1"/>
    </source>
</evidence>
<dbReference type="STRING" id="435.A0U92_14735"/>
<dbReference type="Pfam" id="PF19278">
    <property type="entry name" value="Hydant_A_C"/>
    <property type="match status" value="1"/>
</dbReference>
<dbReference type="InterPro" id="IPR008040">
    <property type="entry name" value="Hydant_A_N"/>
</dbReference>
<accession>A0A1U9KJB7</accession>
<dbReference type="InterPro" id="IPR049517">
    <property type="entry name" value="ACX-like_C"/>
</dbReference>
<dbReference type="OrthoDB" id="7314499at2"/>
<feature type="domain" description="Hydantoinase/oxoprolinase N-terminal" evidence="2">
    <location>
        <begin position="11"/>
        <end position="187"/>
    </location>
</feature>
<evidence type="ECO:0000313" key="5">
    <source>
        <dbReference type="Proteomes" id="UP000188937"/>
    </source>
</evidence>
<dbReference type="Pfam" id="PF01968">
    <property type="entry name" value="Hydantoinase_A"/>
    <property type="match status" value="1"/>
</dbReference>
<dbReference type="PANTHER" id="PTHR11365:SF23">
    <property type="entry name" value="HYPOTHETICAL 5-OXOPROLINASE (EUROFUNG)-RELATED"/>
    <property type="match status" value="1"/>
</dbReference>
<feature type="domain" description="Hydantoinase A/oxoprolinase" evidence="1">
    <location>
        <begin position="208"/>
        <end position="503"/>
    </location>
</feature>
<dbReference type="GO" id="GO:0006749">
    <property type="term" value="P:glutathione metabolic process"/>
    <property type="evidence" value="ECO:0007669"/>
    <property type="project" value="TreeGrafter"/>
</dbReference>
<dbReference type="EMBL" id="CP014692">
    <property type="protein sequence ID" value="AQS85819.1"/>
    <property type="molecule type" value="Genomic_DNA"/>
</dbReference>
<keyword evidence="5" id="KW-1185">Reference proteome</keyword>
<feature type="domain" description="Acetophenone carboxylase-like C-terminal" evidence="3">
    <location>
        <begin position="543"/>
        <end position="689"/>
    </location>
</feature>